<evidence type="ECO:0000256" key="3">
    <source>
        <dbReference type="ARBA" id="ARBA00013184"/>
    </source>
</evidence>
<dbReference type="PROSITE" id="PS01357">
    <property type="entry name" value="ZF_ZZ_1"/>
    <property type="match status" value="1"/>
</dbReference>
<evidence type="ECO:0000313" key="25">
    <source>
        <dbReference type="EMBL" id="KFM79838.1"/>
    </source>
</evidence>
<dbReference type="PANTHER" id="PTHR13808:SF1">
    <property type="entry name" value="HISTONE ACETYLTRANSFERASE"/>
    <property type="match status" value="1"/>
</dbReference>
<evidence type="ECO:0000256" key="2">
    <source>
        <dbReference type="ARBA" id="ARBA00004123"/>
    </source>
</evidence>
<feature type="domain" description="CBP/p300-type HAT" evidence="24">
    <location>
        <begin position="260"/>
        <end position="637"/>
    </location>
</feature>
<dbReference type="GO" id="GO:0140297">
    <property type="term" value="F:DNA-binding transcription factor binding"/>
    <property type="evidence" value="ECO:0007669"/>
    <property type="project" value="UniProtKB-ARBA"/>
</dbReference>
<dbReference type="InterPro" id="IPR043145">
    <property type="entry name" value="Znf_ZZ_sf"/>
</dbReference>
<dbReference type="Gene3D" id="3.30.40.10">
    <property type="entry name" value="Zinc/RING finger domain, C3HC4 (zinc finger)"/>
    <property type="match status" value="1"/>
</dbReference>
<keyword evidence="5" id="KW-0808">Transferase</keyword>
<evidence type="ECO:0000259" key="23">
    <source>
        <dbReference type="PROSITE" id="PS50135"/>
    </source>
</evidence>
<evidence type="ECO:0000259" key="22">
    <source>
        <dbReference type="PROSITE" id="PS50134"/>
    </source>
</evidence>
<dbReference type="Gene3D" id="2.10.110.40">
    <property type="match status" value="1"/>
</dbReference>
<comment type="function">
    <text evidence="1">Acetyltransferase enzyme. Acetylates histones, giving a specific tag for transcriptional activation.</text>
</comment>
<evidence type="ECO:0000313" key="26">
    <source>
        <dbReference type="Proteomes" id="UP000054359"/>
    </source>
</evidence>
<dbReference type="SMART" id="SM00551">
    <property type="entry name" value="ZnF_TAZ"/>
    <property type="match status" value="1"/>
</dbReference>
<dbReference type="PROSITE" id="PS00633">
    <property type="entry name" value="BROMODOMAIN_1"/>
    <property type="match status" value="1"/>
</dbReference>
<keyword evidence="8 18" id="KW-0862">Zinc</keyword>
<dbReference type="PROSITE" id="PS50014">
    <property type="entry name" value="BROMODOMAIN_2"/>
    <property type="match status" value="1"/>
</dbReference>
<feature type="domain" description="TAZ-type" evidence="22">
    <location>
        <begin position="701"/>
        <end position="780"/>
    </location>
</feature>
<comment type="catalytic activity">
    <reaction evidence="16">
        <text>L-lysyl-[protein] + acetyl-CoA = N(6)-acetyl-L-lysyl-[protein] + CoA + H(+)</text>
        <dbReference type="Rhea" id="RHEA:45948"/>
        <dbReference type="Rhea" id="RHEA-COMP:9752"/>
        <dbReference type="Rhea" id="RHEA-COMP:10731"/>
        <dbReference type="ChEBI" id="CHEBI:15378"/>
        <dbReference type="ChEBI" id="CHEBI:29969"/>
        <dbReference type="ChEBI" id="CHEBI:57287"/>
        <dbReference type="ChEBI" id="CHEBI:57288"/>
        <dbReference type="ChEBI" id="CHEBI:61930"/>
        <dbReference type="EC" id="2.3.1.48"/>
    </reaction>
</comment>
<dbReference type="InterPro" id="IPR010303">
    <property type="entry name" value="RING_CBP-p300"/>
</dbReference>
<keyword evidence="26" id="KW-1185">Reference proteome</keyword>
<evidence type="ECO:0000256" key="11">
    <source>
        <dbReference type="ARBA" id="ARBA00023117"/>
    </source>
</evidence>
<reference evidence="25 26" key="1">
    <citation type="submission" date="2013-11" db="EMBL/GenBank/DDBJ databases">
        <title>Genome sequencing of Stegodyphus mimosarum.</title>
        <authorList>
            <person name="Bechsgaard J."/>
        </authorList>
    </citation>
    <scope>NUCLEOTIDE SEQUENCE [LARGE SCALE GENOMIC DNA]</scope>
</reference>
<dbReference type="Pfam" id="PF00439">
    <property type="entry name" value="Bromodomain"/>
    <property type="match status" value="1"/>
</dbReference>
<dbReference type="SUPFAM" id="SSF57903">
    <property type="entry name" value="FYVE/PHD zinc finger"/>
    <property type="match status" value="1"/>
</dbReference>
<dbReference type="SUPFAM" id="SSF47370">
    <property type="entry name" value="Bromodomain"/>
    <property type="match status" value="1"/>
</dbReference>
<keyword evidence="14" id="KW-0539">Nucleus</keyword>
<dbReference type="SUPFAM" id="SSF57933">
    <property type="entry name" value="TAZ domain"/>
    <property type="match status" value="1"/>
</dbReference>
<proteinExistence type="predicted"/>
<accession>A0A087UR49</accession>
<feature type="zinc finger region" description="TAZ-type" evidence="18">
    <location>
        <begin position="701"/>
        <end position="780"/>
    </location>
</feature>
<dbReference type="Gene3D" id="3.30.60.90">
    <property type="match status" value="1"/>
</dbReference>
<dbReference type="EMBL" id="KK121151">
    <property type="protein sequence ID" value="KFM79838.1"/>
    <property type="molecule type" value="Genomic_DNA"/>
</dbReference>
<dbReference type="GO" id="GO:0031490">
    <property type="term" value="F:chromatin DNA binding"/>
    <property type="evidence" value="ECO:0007669"/>
    <property type="project" value="TreeGrafter"/>
</dbReference>
<keyword evidence="13" id="KW-0804">Transcription</keyword>
<dbReference type="PRINTS" id="PR00503">
    <property type="entry name" value="BROMODOMAIN"/>
</dbReference>
<dbReference type="Pfam" id="PF06001">
    <property type="entry name" value="RING_CBP-p300"/>
    <property type="match status" value="1"/>
</dbReference>
<gene>
    <name evidence="25" type="ORF">X975_10017</name>
</gene>
<protein>
    <recommendedName>
        <fullName evidence="3">histone acetyltransferase</fullName>
        <ecNumber evidence="3">2.3.1.48</ecNumber>
    </recommendedName>
</protein>
<evidence type="ECO:0000256" key="12">
    <source>
        <dbReference type="ARBA" id="ARBA00023159"/>
    </source>
</evidence>
<dbReference type="GO" id="GO:0003713">
    <property type="term" value="F:transcription coactivator activity"/>
    <property type="evidence" value="ECO:0007669"/>
    <property type="project" value="TreeGrafter"/>
</dbReference>
<dbReference type="PROSITE" id="PS50134">
    <property type="entry name" value="ZF_TAZ"/>
    <property type="match status" value="1"/>
</dbReference>
<evidence type="ECO:0000256" key="7">
    <source>
        <dbReference type="ARBA" id="ARBA00022771"/>
    </source>
</evidence>
<dbReference type="AlphaFoldDB" id="A0A087UR49"/>
<sequence>MELQSMIFTRELLRMEMEKLYKTLSFRPEVIFHALMPTLKELFRLYPESLPFRYPVDALQVPDYYEIIKNPIDLSTIKFKLQMGLYQDPWQYIDDMYLMFDNAELYNKKTSKVYKYCSKLSEVFRSVIDQPMQSLGYCCGQRYAFEAQVLCCTQACSIPVGAIYWEDNNGIKYCQKCFSKISEDCTLGDNSVDPLANSLKAKQFQQRKNNSLKPEPFIHCKNCNRKQHEICVLYMEIMWPEGFLCNTCLKIKGKRRRENKFTAEKLQKTELGLYLENHVNSYLEKMNCGAFRVIIRVLSSSEKSVEVKPEMKSKFFETEEQPLWFPYRAKAIFAFQRINATDVCFFGMYVQEYGSECPFPNTRRVYIAYLDSVHFFQPKQHKTAVYHEILLGYLSYSKHLGYIMAHIWASPPSEGDDYIFNCHPPEQKIPKPGRLHEWYKILIDKGIKDGIILDYKDIFMQALEDNLKSVSELPYFDGDYWPDVLEHIIKELAIEERKAKACVVASSKLNMEREDDMQPQKKRRKSGCSKMLNKSKCSHRKSNKFDVMFPGNSLSAKLYSTMEKFRKAFYVIRLHSTETAEKLPPVMDPDPLISCDLMDSRDVFLTFTRENNYEFSSLRRAKFSTMGLLCELRTQGQDSSLFVCNKCHKYIEERYHCRICDDFDLCISCYGKEGHNHEMEKVGCRIDHDSEASDSKQASLVDSRNLFIQYGTHFMVHACECRDANCPMQQCRVMKLAIQHASSCVKRASCNLCKKLLVFRVQHSKNCQETRCVIPGCSMIKHKLHLHRPLISALNQQA</sequence>
<feature type="region of interest" description="Disordered" evidence="20">
    <location>
        <begin position="513"/>
        <end position="536"/>
    </location>
</feature>
<dbReference type="OMA" id="NGWVHQI"/>
<evidence type="ECO:0000259" key="21">
    <source>
        <dbReference type="PROSITE" id="PS50014"/>
    </source>
</evidence>
<dbReference type="InterPro" id="IPR001487">
    <property type="entry name" value="Bromodomain"/>
</dbReference>
<keyword evidence="12" id="KW-0010">Activator</keyword>
<keyword evidence="10" id="KW-0805">Transcription regulation</keyword>
<dbReference type="Proteomes" id="UP000054359">
    <property type="component" value="Unassembled WGS sequence"/>
</dbReference>
<evidence type="ECO:0000256" key="14">
    <source>
        <dbReference type="ARBA" id="ARBA00023242"/>
    </source>
</evidence>
<evidence type="ECO:0000256" key="19">
    <source>
        <dbReference type="PROSITE-ProRule" id="PRU00228"/>
    </source>
</evidence>
<evidence type="ECO:0000256" key="10">
    <source>
        <dbReference type="ARBA" id="ARBA00023015"/>
    </source>
</evidence>
<evidence type="ECO:0000256" key="8">
    <source>
        <dbReference type="ARBA" id="ARBA00022833"/>
    </source>
</evidence>
<dbReference type="GO" id="GO:0005634">
    <property type="term" value="C:nucleus"/>
    <property type="evidence" value="ECO:0007669"/>
    <property type="project" value="UniProtKB-SubCell"/>
</dbReference>
<feature type="domain" description="Bromo" evidence="21">
    <location>
        <begin position="44"/>
        <end position="114"/>
    </location>
</feature>
<dbReference type="InterPro" id="IPR038547">
    <property type="entry name" value="RING_CBP-p300_sf"/>
</dbReference>
<dbReference type="Pfam" id="PF00569">
    <property type="entry name" value="ZZ"/>
    <property type="match status" value="1"/>
</dbReference>
<evidence type="ECO:0000256" key="1">
    <source>
        <dbReference type="ARBA" id="ARBA00002581"/>
    </source>
</evidence>
<dbReference type="InterPro" id="IPR013083">
    <property type="entry name" value="Znf_RING/FYVE/PHD"/>
</dbReference>
<evidence type="ECO:0000256" key="13">
    <source>
        <dbReference type="ARBA" id="ARBA00023163"/>
    </source>
</evidence>
<evidence type="ECO:0000256" key="16">
    <source>
        <dbReference type="ARBA" id="ARBA00048017"/>
    </source>
</evidence>
<dbReference type="PROSITE" id="PS50135">
    <property type="entry name" value="ZF_ZZ_2"/>
    <property type="match status" value="1"/>
</dbReference>
<dbReference type="GO" id="GO:0004402">
    <property type="term" value="F:histone acetyltransferase activity"/>
    <property type="evidence" value="ECO:0007669"/>
    <property type="project" value="InterPro"/>
</dbReference>
<dbReference type="InterPro" id="IPR013178">
    <property type="entry name" value="Histone_AcTrfase_Rtt109/CBP"/>
</dbReference>
<name>A0A087UR49_STEMI</name>
<dbReference type="PROSITE" id="PS51727">
    <property type="entry name" value="CBP_P300_HAT"/>
    <property type="match status" value="1"/>
</dbReference>
<dbReference type="SMART" id="SM01250">
    <property type="entry name" value="KAT11"/>
    <property type="match status" value="1"/>
</dbReference>
<dbReference type="Pfam" id="PF23570">
    <property type="entry name" value="PHD_P300"/>
    <property type="match status" value="1"/>
</dbReference>
<dbReference type="EC" id="2.3.1.48" evidence="3"/>
<keyword evidence="11 17" id="KW-0103">Bromodomain</keyword>
<dbReference type="InterPro" id="IPR000197">
    <property type="entry name" value="Znf_TAZ"/>
</dbReference>
<evidence type="ECO:0000256" key="20">
    <source>
        <dbReference type="SAM" id="MobiDB-lite"/>
    </source>
</evidence>
<dbReference type="OrthoDB" id="6428455at2759"/>
<keyword evidence="4" id="KW-0488">Methylation</keyword>
<dbReference type="InterPro" id="IPR011011">
    <property type="entry name" value="Znf_FYVE_PHD"/>
</dbReference>
<keyword evidence="15" id="KW-0012">Acyltransferase</keyword>
<evidence type="ECO:0000256" key="9">
    <source>
        <dbReference type="ARBA" id="ARBA00022853"/>
    </source>
</evidence>
<dbReference type="SMART" id="SM00291">
    <property type="entry name" value="ZnF_ZZ"/>
    <property type="match status" value="1"/>
</dbReference>
<dbReference type="InterPro" id="IPR031162">
    <property type="entry name" value="CBP_P300_HAT"/>
</dbReference>
<comment type="subcellular location">
    <subcellularLocation>
        <location evidence="2">Nucleus</location>
    </subcellularLocation>
</comment>
<evidence type="ECO:0000256" key="5">
    <source>
        <dbReference type="ARBA" id="ARBA00022679"/>
    </source>
</evidence>
<dbReference type="InterPro" id="IPR035898">
    <property type="entry name" value="TAZ_dom_sf"/>
</dbReference>
<dbReference type="InterPro" id="IPR056484">
    <property type="entry name" value="PHD_P300"/>
</dbReference>
<dbReference type="GO" id="GO:0005667">
    <property type="term" value="C:transcription regulator complex"/>
    <property type="evidence" value="ECO:0007669"/>
    <property type="project" value="TreeGrafter"/>
</dbReference>
<evidence type="ECO:0000256" key="15">
    <source>
        <dbReference type="ARBA" id="ARBA00023315"/>
    </source>
</evidence>
<evidence type="ECO:0000256" key="4">
    <source>
        <dbReference type="ARBA" id="ARBA00022481"/>
    </source>
</evidence>
<dbReference type="GO" id="GO:0008270">
    <property type="term" value="F:zinc ion binding"/>
    <property type="evidence" value="ECO:0007669"/>
    <property type="project" value="UniProtKB-KW"/>
</dbReference>
<keyword evidence="7 19" id="KW-0863">Zinc-finger</keyword>
<dbReference type="InterPro" id="IPR000433">
    <property type="entry name" value="Znf_ZZ"/>
</dbReference>
<keyword evidence="6 18" id="KW-0479">Metal-binding</keyword>
<dbReference type="SMART" id="SM00297">
    <property type="entry name" value="BROMO"/>
    <property type="match status" value="1"/>
</dbReference>
<evidence type="ECO:0000259" key="24">
    <source>
        <dbReference type="PROSITE" id="PS51727"/>
    </source>
</evidence>
<dbReference type="Gene3D" id="1.20.920.10">
    <property type="entry name" value="Bromodomain-like"/>
    <property type="match status" value="1"/>
</dbReference>
<organism evidence="25 26">
    <name type="scientific">Stegodyphus mimosarum</name>
    <name type="common">African social velvet spider</name>
    <dbReference type="NCBI Taxonomy" id="407821"/>
    <lineage>
        <taxon>Eukaryota</taxon>
        <taxon>Metazoa</taxon>
        <taxon>Ecdysozoa</taxon>
        <taxon>Arthropoda</taxon>
        <taxon>Chelicerata</taxon>
        <taxon>Arachnida</taxon>
        <taxon>Araneae</taxon>
        <taxon>Araneomorphae</taxon>
        <taxon>Entelegynae</taxon>
        <taxon>Eresoidea</taxon>
        <taxon>Eresidae</taxon>
        <taxon>Stegodyphus</taxon>
    </lineage>
</organism>
<feature type="domain" description="ZZ-type" evidence="23">
    <location>
        <begin position="639"/>
        <end position="687"/>
    </location>
</feature>
<dbReference type="SUPFAM" id="SSF57850">
    <property type="entry name" value="RING/U-box"/>
    <property type="match status" value="1"/>
</dbReference>
<dbReference type="InterPro" id="IPR036427">
    <property type="entry name" value="Bromodomain-like_sf"/>
</dbReference>
<evidence type="ECO:0000256" key="17">
    <source>
        <dbReference type="PROSITE-ProRule" id="PRU00035"/>
    </source>
</evidence>
<evidence type="ECO:0000256" key="18">
    <source>
        <dbReference type="PROSITE-ProRule" id="PRU00203"/>
    </source>
</evidence>
<keyword evidence="9" id="KW-0156">Chromatin regulator</keyword>
<dbReference type="InterPro" id="IPR018359">
    <property type="entry name" value="Bromodomain_CS"/>
</dbReference>
<evidence type="ECO:0000256" key="6">
    <source>
        <dbReference type="ARBA" id="ARBA00022723"/>
    </source>
</evidence>
<dbReference type="Pfam" id="PF08214">
    <property type="entry name" value="HAT_KAT11"/>
    <property type="match status" value="1"/>
</dbReference>
<dbReference type="STRING" id="407821.A0A087UR49"/>
<dbReference type="GO" id="GO:0045944">
    <property type="term" value="P:positive regulation of transcription by RNA polymerase II"/>
    <property type="evidence" value="ECO:0007669"/>
    <property type="project" value="TreeGrafter"/>
</dbReference>
<dbReference type="Gene3D" id="1.20.1020.10">
    <property type="entry name" value="TAZ domain"/>
    <property type="match status" value="1"/>
</dbReference>
<dbReference type="Pfam" id="PF02135">
    <property type="entry name" value="zf-TAZ"/>
    <property type="match status" value="1"/>
</dbReference>
<dbReference type="PANTHER" id="PTHR13808">
    <property type="entry name" value="CBP/P300-RELATED"/>
    <property type="match status" value="1"/>
</dbReference>
<feature type="non-terminal residue" evidence="25">
    <location>
        <position position="798"/>
    </location>
</feature>
<dbReference type="GO" id="GO:0000123">
    <property type="term" value="C:histone acetyltransferase complex"/>
    <property type="evidence" value="ECO:0007669"/>
    <property type="project" value="TreeGrafter"/>
</dbReference>